<sequence>MVGSLWRASSTAMRSHLLVMPSTLRAAMQRGRIPVQVKARSLATLSEVLSGMAEGRPRSQTNVSPTGQAFEAEQEERKSRRQTRQKPAWQPLKTQRPEQSSELKPVKSTDSDGAPETSAVQRNERFRAIFKATDEHTVALAREKLGTSPFVPDVRKYPNELSCDLSLADAMQVAKVHVAQDRIWAHHGQKTPSLSMILNTMQEMAKKQDDGAPAMEAMRVLLPEKVDLTLPSRRLEYVESATGLLAKLNVSIDHPNPDRGIILRGRGKLLARAADEMIQYNKDIKIFHLGKVSTFDYVTRQLWPNLQDDQDHLIPDDDSSKVAGESTDNIWMHREAEIESISYPYERIPKPDTWTKSSFNQYITSLIQKRLKTSAIRRFYERATDTDGVRVNLMMEAFEDPEIRHCITPVVLNQALSFMMWRGGHRASAERLFEMAQEWGVPMDTTTFNIILGGYVANRSTAHFYRVLRKMRNELFVPNTRTWLHVLQLAESDDARRNIIVKMYDHGAFDDPAARREIASIMGAHDLHVALRTGQTLQQFCLDQADRYGPDWFTTSALTSIVKEFLMFYDDVTGAHKAKFQELETLFERQPDDGMDSHRKAIQAILTTAVRRKNWDIALWALELRAKVGCVPDPDLYTALVDLAVETQSPHVLGALLIHGTATDMLSWNSKRKIQRCMIGEYPSAFWRLVRLQCFDAAMINGLRDRGWFSGRHPVEVVEDAIKSSIGKRAKPVETIEDLVAREYREADVPWKELWQKREEGAKIPDLRPLKIEFRIGVTLRRWVDTRLADPAKREQLAW</sequence>
<dbReference type="InterPro" id="IPR011990">
    <property type="entry name" value="TPR-like_helical_dom_sf"/>
</dbReference>
<gene>
    <name evidence="3" type="ORF">NLU13_5723</name>
</gene>
<feature type="compositionally biased region" description="Basic and acidic residues" evidence="2">
    <location>
        <begin position="95"/>
        <end position="110"/>
    </location>
</feature>
<dbReference type="InterPro" id="IPR002885">
    <property type="entry name" value="PPR_rpt"/>
</dbReference>
<dbReference type="Proteomes" id="UP001175261">
    <property type="component" value="Unassembled WGS sequence"/>
</dbReference>
<dbReference type="Gene3D" id="1.25.40.10">
    <property type="entry name" value="Tetratricopeptide repeat domain"/>
    <property type="match status" value="1"/>
</dbReference>
<feature type="compositionally biased region" description="Polar residues" evidence="2">
    <location>
        <begin position="58"/>
        <end position="67"/>
    </location>
</feature>
<accession>A0AA39GHS4</accession>
<evidence type="ECO:0000313" key="3">
    <source>
        <dbReference type="EMBL" id="KAK0387411.1"/>
    </source>
</evidence>
<feature type="repeat" description="PPR" evidence="1">
    <location>
        <begin position="444"/>
        <end position="478"/>
    </location>
</feature>
<reference evidence="3" key="1">
    <citation type="submission" date="2022-10" db="EMBL/GenBank/DDBJ databases">
        <title>Determination and structural analysis of whole genome sequence of Sarocladium strictum F4-1.</title>
        <authorList>
            <person name="Hu L."/>
            <person name="Jiang Y."/>
        </authorList>
    </citation>
    <scope>NUCLEOTIDE SEQUENCE</scope>
    <source>
        <strain evidence="3">F4-1</strain>
    </source>
</reference>
<evidence type="ECO:0000256" key="1">
    <source>
        <dbReference type="PROSITE-ProRule" id="PRU00708"/>
    </source>
</evidence>
<dbReference type="EMBL" id="JAPDFR010000004">
    <property type="protein sequence ID" value="KAK0387411.1"/>
    <property type="molecule type" value="Genomic_DNA"/>
</dbReference>
<name>A0AA39GHS4_SARSR</name>
<evidence type="ECO:0008006" key="5">
    <source>
        <dbReference type="Google" id="ProtNLM"/>
    </source>
</evidence>
<evidence type="ECO:0000313" key="4">
    <source>
        <dbReference type="Proteomes" id="UP001175261"/>
    </source>
</evidence>
<dbReference type="PROSITE" id="PS51375">
    <property type="entry name" value="PPR"/>
    <property type="match status" value="1"/>
</dbReference>
<feature type="region of interest" description="Disordered" evidence="2">
    <location>
        <begin position="51"/>
        <end position="122"/>
    </location>
</feature>
<keyword evidence="4" id="KW-1185">Reference proteome</keyword>
<dbReference type="AlphaFoldDB" id="A0AA39GHS4"/>
<protein>
    <recommendedName>
        <fullName evidence="5">Pentatricopeptide repeat domain-containing protein</fullName>
    </recommendedName>
</protein>
<comment type="caution">
    <text evidence="3">The sequence shown here is derived from an EMBL/GenBank/DDBJ whole genome shotgun (WGS) entry which is preliminary data.</text>
</comment>
<evidence type="ECO:0000256" key="2">
    <source>
        <dbReference type="SAM" id="MobiDB-lite"/>
    </source>
</evidence>
<proteinExistence type="predicted"/>
<organism evidence="3 4">
    <name type="scientific">Sarocladium strictum</name>
    <name type="common">Black bundle disease fungus</name>
    <name type="synonym">Acremonium strictum</name>
    <dbReference type="NCBI Taxonomy" id="5046"/>
    <lineage>
        <taxon>Eukaryota</taxon>
        <taxon>Fungi</taxon>
        <taxon>Dikarya</taxon>
        <taxon>Ascomycota</taxon>
        <taxon>Pezizomycotina</taxon>
        <taxon>Sordariomycetes</taxon>
        <taxon>Hypocreomycetidae</taxon>
        <taxon>Hypocreales</taxon>
        <taxon>Sarocladiaceae</taxon>
        <taxon>Sarocladium</taxon>
    </lineage>
</organism>